<proteinExistence type="predicted"/>
<dbReference type="Proteomes" id="UP000197024">
    <property type="component" value="Chromosome"/>
</dbReference>
<evidence type="ECO:0008006" key="3">
    <source>
        <dbReference type="Google" id="ProtNLM"/>
    </source>
</evidence>
<name>A0A1Z3LVA7_BREDI</name>
<evidence type="ECO:0000313" key="1">
    <source>
        <dbReference type="EMBL" id="ASD26089.1"/>
    </source>
</evidence>
<dbReference type="EMBL" id="CP021995">
    <property type="protein sequence ID" value="ASD26089.1"/>
    <property type="molecule type" value="Genomic_DNA"/>
</dbReference>
<reference evidence="1 2" key="2">
    <citation type="submission" date="2017-06" db="EMBL/GenBank/DDBJ databases">
        <authorList>
            <person name="Kim H.J."/>
            <person name="Triplett B.A."/>
        </authorList>
    </citation>
    <scope>NUCLEOTIDE SEQUENCE [LARGE SCALE GENOMIC DNA]</scope>
    <source>
        <strain evidence="1 2">BZC3</strain>
    </source>
</reference>
<dbReference type="AlphaFoldDB" id="A0A1Z3LVA7"/>
<gene>
    <name evidence="1" type="ORF">CD943_03785</name>
</gene>
<dbReference type="Pfam" id="PF17278">
    <property type="entry name" value="DUF5343"/>
    <property type="match status" value="1"/>
</dbReference>
<protein>
    <recommendedName>
        <fullName evidence="3">DUF5343 domain-containing protein</fullName>
    </recommendedName>
</protein>
<dbReference type="InterPro" id="IPR035235">
    <property type="entry name" value="DUF5343"/>
</dbReference>
<reference evidence="1 2" key="1">
    <citation type="submission" date="2017-06" db="EMBL/GenBank/DDBJ databases">
        <title>Biodegradation of gentamicin by bacterial consortia AMQD4 in synthetic medium and raw gentamicin sewage.</title>
        <authorList>
            <person name="Chang H."/>
            <person name="Feng Y."/>
            <person name="Li Z."/>
            <person name="Xue J."/>
            <person name="Cheng D."/>
        </authorList>
    </citation>
    <scope>NUCLEOTIDE SEQUENCE [LARGE SCALE GENOMIC DNA]</scope>
    <source>
        <strain evidence="1 2">BZC3</strain>
    </source>
</reference>
<accession>A0A1Z3LVA7</accession>
<organism evidence="1 2">
    <name type="scientific">Brevundimonas diminuta</name>
    <name type="common">Pseudomonas diminuta</name>
    <dbReference type="NCBI Taxonomy" id="293"/>
    <lineage>
        <taxon>Bacteria</taxon>
        <taxon>Pseudomonadati</taxon>
        <taxon>Pseudomonadota</taxon>
        <taxon>Alphaproteobacteria</taxon>
        <taxon>Caulobacterales</taxon>
        <taxon>Caulobacteraceae</taxon>
        <taxon>Brevundimonas</taxon>
    </lineage>
</organism>
<evidence type="ECO:0000313" key="2">
    <source>
        <dbReference type="Proteomes" id="UP000197024"/>
    </source>
</evidence>
<sequence length="215" mass="23836">MIAEHRMAFPPFMNSTGLIGKIFEKIQQAKVPPRYTQDFQSTVLGFGSGSARPFIPFLKRLNFIQSDGTPTELYTRFRNADSSGAAMAEAMRIGFADIFQKNEFANDLTDDKLKNLVVEVTGKEPGDGTVSAIVGSFKACKQLADFDSADAAKKKNEHEAPDIAKSIVKYEPDRRQSGRDIRIGYTININLPETTNVEVYNAIFASIKQNLLTDD</sequence>